<gene>
    <name evidence="2" type="ORF">GCM10010468_10380</name>
</gene>
<dbReference type="InterPro" id="IPR041581">
    <property type="entry name" value="Glyoxalase_6"/>
</dbReference>
<proteinExistence type="predicted"/>
<sequence length="257" mass="28125">MADRDSYKAGVPCWVDYSAKDRHAAADFYERLFGWEALWEPDPAAGGYGQFTMRGRRVAGIGPQFNDAMPAMWNSYVATDDVEATAEKVRNAGGQVVMPPMEVFDAGKMAGFLDAEGAFFLVWQALKHPGSQIVSEDGAYCWNELNTRDEQKALAFYPQVFGWEPRTDPGYTEWQLGGESQAGMMPMPEGVPAEVPPYWLVYFAVTDVDASAVRAIALGAEQVSPFVDSPAGRLAVLRDPQGATFALITLVPHRAEG</sequence>
<dbReference type="InterPro" id="IPR052164">
    <property type="entry name" value="Anthracycline_SecMetBiosynth"/>
</dbReference>
<dbReference type="CDD" id="cd07247">
    <property type="entry name" value="SgaA_N_like"/>
    <property type="match status" value="2"/>
</dbReference>
<dbReference type="Pfam" id="PF00903">
    <property type="entry name" value="Glyoxalase"/>
    <property type="match status" value="1"/>
</dbReference>
<evidence type="ECO:0000313" key="3">
    <source>
        <dbReference type="Proteomes" id="UP001501237"/>
    </source>
</evidence>
<keyword evidence="3" id="KW-1185">Reference proteome</keyword>
<accession>A0ABP6Q0K7</accession>
<dbReference type="RefSeq" id="WP_344822685.1">
    <property type="nucleotide sequence ID" value="NZ_BAAAUV010000002.1"/>
</dbReference>
<comment type="caution">
    <text evidence="2">The sequence shown here is derived from an EMBL/GenBank/DDBJ whole genome shotgun (WGS) entry which is preliminary data.</text>
</comment>
<dbReference type="PANTHER" id="PTHR33993">
    <property type="entry name" value="GLYOXALASE-RELATED"/>
    <property type="match status" value="1"/>
</dbReference>
<name>A0ABP6Q0K7_9ACTN</name>
<protein>
    <submittedName>
        <fullName evidence="2">VOC family protein</fullName>
    </submittedName>
</protein>
<organism evidence="2 3">
    <name type="scientific">Actinocorallia longicatena</name>
    <dbReference type="NCBI Taxonomy" id="111803"/>
    <lineage>
        <taxon>Bacteria</taxon>
        <taxon>Bacillati</taxon>
        <taxon>Actinomycetota</taxon>
        <taxon>Actinomycetes</taxon>
        <taxon>Streptosporangiales</taxon>
        <taxon>Thermomonosporaceae</taxon>
        <taxon>Actinocorallia</taxon>
    </lineage>
</organism>
<dbReference type="EMBL" id="BAAAUV010000002">
    <property type="protein sequence ID" value="GAA3198571.1"/>
    <property type="molecule type" value="Genomic_DNA"/>
</dbReference>
<dbReference type="InterPro" id="IPR004360">
    <property type="entry name" value="Glyas_Fos-R_dOase_dom"/>
</dbReference>
<evidence type="ECO:0000259" key="1">
    <source>
        <dbReference type="PROSITE" id="PS51819"/>
    </source>
</evidence>
<dbReference type="InterPro" id="IPR029068">
    <property type="entry name" value="Glyas_Bleomycin-R_OHBP_Dase"/>
</dbReference>
<dbReference type="PANTHER" id="PTHR33993:SF14">
    <property type="entry name" value="GB|AAF24581.1"/>
    <property type="match status" value="1"/>
</dbReference>
<feature type="domain" description="VOC" evidence="1">
    <location>
        <begin position="11"/>
        <end position="125"/>
    </location>
</feature>
<dbReference type="Gene3D" id="3.10.180.10">
    <property type="entry name" value="2,3-Dihydroxybiphenyl 1,2-Dioxygenase, domain 1"/>
    <property type="match status" value="2"/>
</dbReference>
<dbReference type="SUPFAM" id="SSF54593">
    <property type="entry name" value="Glyoxalase/Bleomycin resistance protein/Dihydroxybiphenyl dioxygenase"/>
    <property type="match status" value="2"/>
</dbReference>
<evidence type="ECO:0000313" key="2">
    <source>
        <dbReference type="EMBL" id="GAA3198571.1"/>
    </source>
</evidence>
<feature type="domain" description="VOC" evidence="1">
    <location>
        <begin position="139"/>
        <end position="250"/>
    </location>
</feature>
<dbReference type="InterPro" id="IPR037523">
    <property type="entry name" value="VOC_core"/>
</dbReference>
<dbReference type="PROSITE" id="PS51819">
    <property type="entry name" value="VOC"/>
    <property type="match status" value="2"/>
</dbReference>
<dbReference type="Pfam" id="PF18029">
    <property type="entry name" value="Glyoxalase_6"/>
    <property type="match status" value="1"/>
</dbReference>
<dbReference type="Proteomes" id="UP001501237">
    <property type="component" value="Unassembled WGS sequence"/>
</dbReference>
<reference evidence="3" key="1">
    <citation type="journal article" date="2019" name="Int. J. Syst. Evol. Microbiol.">
        <title>The Global Catalogue of Microorganisms (GCM) 10K type strain sequencing project: providing services to taxonomists for standard genome sequencing and annotation.</title>
        <authorList>
            <consortium name="The Broad Institute Genomics Platform"/>
            <consortium name="The Broad Institute Genome Sequencing Center for Infectious Disease"/>
            <person name="Wu L."/>
            <person name="Ma J."/>
        </authorList>
    </citation>
    <scope>NUCLEOTIDE SEQUENCE [LARGE SCALE GENOMIC DNA]</scope>
    <source>
        <strain evidence="3">JCM 9377</strain>
    </source>
</reference>